<keyword evidence="2" id="KW-1185">Reference proteome</keyword>
<accession>A0ABN9RFQ4</accession>
<gene>
    <name evidence="1" type="ORF">PCOR1329_LOCUS19693</name>
</gene>
<evidence type="ECO:0000313" key="2">
    <source>
        <dbReference type="Proteomes" id="UP001189429"/>
    </source>
</evidence>
<evidence type="ECO:0000313" key="1">
    <source>
        <dbReference type="EMBL" id="CAK0816936.1"/>
    </source>
</evidence>
<feature type="non-terminal residue" evidence="1">
    <location>
        <position position="360"/>
    </location>
</feature>
<sequence>EIGITDETQGDKTAKALAMGWHMLCSPSVLAGLSKRNLKILREAGEALEGQHLAIFGADWKMQSSIVELSGLPRKANMVILQPPAETCATAAANPYIDYFVVSPAVAKLVGKTSTIATWPHRPHKPVQLQIKAGVSGIKQLIYQTHKRLPREPPFGPSPEPPCWEVPGALAEEANKAASVDSVIVAWELLSAAWKRFSDAMEVELEGKLDTPINTKGLKGLPPSAKLVSVFTKPRRNTEDEELACEGWIWLQQNLRDLQCTAVRVHENRDMNVNQDIQAVFNICSIIQQPFHGEGLSVRLDATVSAARQLVAPRPQDRGQMSDWLEKIKQALDDWGDDFDSARSGLDTRAKVSWDQRQHE</sequence>
<feature type="non-terminal residue" evidence="1">
    <location>
        <position position="1"/>
    </location>
</feature>
<name>A0ABN9RFQ4_9DINO</name>
<dbReference type="Proteomes" id="UP001189429">
    <property type="component" value="Unassembled WGS sequence"/>
</dbReference>
<reference evidence="1" key="1">
    <citation type="submission" date="2023-10" db="EMBL/GenBank/DDBJ databases">
        <authorList>
            <person name="Chen Y."/>
            <person name="Shah S."/>
            <person name="Dougan E. K."/>
            <person name="Thang M."/>
            <person name="Chan C."/>
        </authorList>
    </citation>
    <scope>NUCLEOTIDE SEQUENCE [LARGE SCALE GENOMIC DNA]</scope>
</reference>
<protein>
    <submittedName>
        <fullName evidence="1">Uncharacterized protein</fullName>
    </submittedName>
</protein>
<proteinExistence type="predicted"/>
<organism evidence="1 2">
    <name type="scientific">Prorocentrum cordatum</name>
    <dbReference type="NCBI Taxonomy" id="2364126"/>
    <lineage>
        <taxon>Eukaryota</taxon>
        <taxon>Sar</taxon>
        <taxon>Alveolata</taxon>
        <taxon>Dinophyceae</taxon>
        <taxon>Prorocentrales</taxon>
        <taxon>Prorocentraceae</taxon>
        <taxon>Prorocentrum</taxon>
    </lineage>
</organism>
<dbReference type="EMBL" id="CAUYUJ010006316">
    <property type="protein sequence ID" value="CAK0816936.1"/>
    <property type="molecule type" value="Genomic_DNA"/>
</dbReference>
<comment type="caution">
    <text evidence="1">The sequence shown here is derived from an EMBL/GenBank/DDBJ whole genome shotgun (WGS) entry which is preliminary data.</text>
</comment>